<dbReference type="CDD" id="cd15283">
    <property type="entry name" value="7tmC_V2R_pheromone"/>
    <property type="match status" value="1"/>
</dbReference>
<proteinExistence type="predicted"/>
<dbReference type="Ensembl" id="ENSXETT00000109405">
    <property type="protein sequence ID" value="ENSXETP00000108705"/>
    <property type="gene ID" value="ENSXETG00000049065"/>
</dbReference>
<dbReference type="InterPro" id="IPR017979">
    <property type="entry name" value="GPCR_3_CS"/>
</dbReference>
<feature type="transmembrane region" description="Helical" evidence="11">
    <location>
        <begin position="627"/>
        <end position="648"/>
    </location>
</feature>
<dbReference type="Pfam" id="PF07562">
    <property type="entry name" value="NCD3G"/>
    <property type="match status" value="1"/>
</dbReference>
<evidence type="ECO:0000256" key="3">
    <source>
        <dbReference type="ARBA" id="ARBA00022692"/>
    </source>
</evidence>
<dbReference type="Gene3D" id="3.40.50.2300">
    <property type="match status" value="2"/>
</dbReference>
<dbReference type="InterPro" id="IPR028082">
    <property type="entry name" value="Peripla_BP_I"/>
</dbReference>
<feature type="transmembrane region" description="Helical" evidence="11">
    <location>
        <begin position="592"/>
        <end position="615"/>
    </location>
</feature>
<evidence type="ECO:0000256" key="8">
    <source>
        <dbReference type="ARBA" id="ARBA00023170"/>
    </source>
</evidence>
<dbReference type="Gene3D" id="2.10.50.30">
    <property type="entry name" value="GPCR, family 3, nine cysteines domain"/>
    <property type="match status" value="1"/>
</dbReference>
<evidence type="ECO:0000259" key="13">
    <source>
        <dbReference type="PROSITE" id="PS50259"/>
    </source>
</evidence>
<keyword evidence="5 11" id="KW-1133">Transmembrane helix</keyword>
<keyword evidence="10" id="KW-0807">Transducer</keyword>
<dbReference type="AlphaFoldDB" id="A0A803JL76"/>
<evidence type="ECO:0000256" key="9">
    <source>
        <dbReference type="ARBA" id="ARBA00023180"/>
    </source>
</evidence>
<reference evidence="14" key="2">
    <citation type="submission" date="2021-03" db="UniProtKB">
        <authorList>
            <consortium name="Ensembl"/>
        </authorList>
    </citation>
    <scope>IDENTIFICATION</scope>
</reference>
<dbReference type="PROSITE" id="PS50259">
    <property type="entry name" value="G_PROTEIN_RECEP_F3_4"/>
    <property type="match status" value="1"/>
</dbReference>
<reference evidence="14" key="1">
    <citation type="journal article" date="2010" name="Science">
        <title>The genome of the Western clawed frog Xenopus tropicalis.</title>
        <authorList>
            <person name="Hellsten U."/>
            <person name="Harland R.M."/>
            <person name="Gilchrist M.J."/>
            <person name="Hendrix D."/>
            <person name="Jurka J."/>
            <person name="Kapitonov V."/>
            <person name="Ovcharenko I."/>
            <person name="Putnam N.H."/>
            <person name="Shu S."/>
            <person name="Taher L."/>
            <person name="Blitz I.L."/>
            <person name="Blumberg B."/>
            <person name="Dichmann D.S."/>
            <person name="Dubchak I."/>
            <person name="Amaya E."/>
            <person name="Detter J.C."/>
            <person name="Fletcher R."/>
            <person name="Gerhard D.S."/>
            <person name="Goodstein D."/>
            <person name="Graves T."/>
            <person name="Grigoriev I.V."/>
            <person name="Grimwood J."/>
            <person name="Kawashima T."/>
            <person name="Lindquist E."/>
            <person name="Lucas S.M."/>
            <person name="Mead P.E."/>
            <person name="Mitros T."/>
            <person name="Ogino H."/>
            <person name="Ohta Y."/>
            <person name="Poliakov A.V."/>
            <person name="Pollet N."/>
            <person name="Robert J."/>
            <person name="Salamov A."/>
            <person name="Sater A.K."/>
            <person name="Schmutz J."/>
            <person name="Terry A."/>
            <person name="Vize P.D."/>
            <person name="Warren W.C."/>
            <person name="Wells D."/>
            <person name="Wills A."/>
            <person name="Wilson R.K."/>
            <person name="Zimmerman L.B."/>
            <person name="Zorn A.M."/>
            <person name="Grainger R."/>
            <person name="Grammer T."/>
            <person name="Khokha M.K."/>
            <person name="Richardson P.M."/>
            <person name="Rokhsar D.S."/>
        </authorList>
    </citation>
    <scope>NUCLEOTIDE SEQUENCE [LARGE SCALE GENOMIC DNA]</scope>
    <source>
        <strain evidence="14">Nigerian</strain>
    </source>
</reference>
<dbReference type="InParanoid" id="A0A803JL76"/>
<protein>
    <recommendedName>
        <fullName evidence="13">G-protein coupled receptors family 3 profile domain-containing protein</fullName>
    </recommendedName>
</protein>
<keyword evidence="2" id="KW-1003">Cell membrane</keyword>
<keyword evidence="4 12" id="KW-0732">Signal</keyword>
<sequence>MLHFTLFFARGLSSHQLKVLLCLAALWVTPCSTQMSGSDSQCRIHLTKPKYEYKYMQDGDIIIGGVFSINSALYYIPEHNGKHKPLCINPTESHYVDILSFLFIIEEINKDPDLLPNVTLGYHVYDSCGDPSLAIGSVLQILSGPGEPVPNYSCGDQGEIAGFIGDVSPVTSLPIAQLLSVYGYSQISYGATNPALSDRTLYPYYVSTGLNDHVQHVAIAELVEHLGWTWVIILVDDDDYEQSKNLRTEITKHNACVDFIAALTGDINTNRRTLEHIKQSTAEVIIFCGRVSRGRSLVSYLETIIQDKTLVVPAIWVSMLTLRLFNGSLLFAEARDFFEDNTEFNQFSLAITEDVLRNDLFSVQSSCLTHDKEKDRLFQKVYDKVYRNCPGLKWSDEGYPTLQVQRAVNGLARAEHIMLSSFGKYHKDIYKNIHKNKLHQYLRKVRFTEASGREIDFSNLINSPVKFQIFSWYCYLTFEIRQVYVGEYVWSGSERSLEIQIEKIFWKKNTNNQTLKSQCSANCPPGSRKVPRKTAPPCCYDCISCSEGEISNLTDMENCLKCQDYEWPNQEKTMCIEKQTEFLSYQDDPLTLAFIVLSVVFILITTVILGIFISFRDTPVVKANNRNLSFILLVSIKLSVLSVFLFLGRPMDITCMLRQTSFGITFSIAMSSVLSKTIMVCMAFKASKPDSPWRKYVSAKVAYWIVFVCSVIQILISVIWLASSPPFVEHNIHSEPGKILILCNEGSVVAFYIVLSYMGLLASVSFIVAFLARSLPDSFNEAKYITFSMLLFCSVWITMIPAYLSTKGKYMVAVEIFAIISSSCGLLFCIFLPKCYIILFKPEMNTKQYLLGSSK</sequence>
<evidence type="ECO:0000256" key="1">
    <source>
        <dbReference type="ARBA" id="ARBA00004651"/>
    </source>
</evidence>
<keyword evidence="7 11" id="KW-0472">Membrane</keyword>
<evidence type="ECO:0000256" key="7">
    <source>
        <dbReference type="ARBA" id="ARBA00023136"/>
    </source>
</evidence>
<evidence type="ECO:0000256" key="6">
    <source>
        <dbReference type="ARBA" id="ARBA00023040"/>
    </source>
</evidence>
<feature type="transmembrane region" description="Helical" evidence="11">
    <location>
        <begin position="749"/>
        <end position="772"/>
    </location>
</feature>
<dbReference type="FunFam" id="3.40.50.2300:FF:000625">
    <property type="entry name" value="Uncharacterized protein"/>
    <property type="match status" value="1"/>
</dbReference>
<dbReference type="InterPro" id="IPR000068">
    <property type="entry name" value="GPCR_3_Ca_sens_rcpt-rel"/>
</dbReference>
<dbReference type="InterPro" id="IPR038550">
    <property type="entry name" value="GPCR_3_9-Cys_sf"/>
</dbReference>
<dbReference type="Pfam" id="PF00003">
    <property type="entry name" value="7tm_3"/>
    <property type="match status" value="1"/>
</dbReference>
<comment type="subcellular location">
    <subcellularLocation>
        <location evidence="1">Cell membrane</location>
        <topology evidence="1">Multi-pass membrane protein</topology>
    </subcellularLocation>
</comment>
<dbReference type="PRINTS" id="PR00248">
    <property type="entry name" value="GPCRMGR"/>
</dbReference>
<organism evidence="14">
    <name type="scientific">Xenopus tropicalis</name>
    <name type="common">Western clawed frog</name>
    <name type="synonym">Silurana tropicalis</name>
    <dbReference type="NCBI Taxonomy" id="8364"/>
    <lineage>
        <taxon>Eukaryota</taxon>
        <taxon>Metazoa</taxon>
        <taxon>Chordata</taxon>
        <taxon>Craniata</taxon>
        <taxon>Vertebrata</taxon>
        <taxon>Euteleostomi</taxon>
        <taxon>Amphibia</taxon>
        <taxon>Batrachia</taxon>
        <taxon>Anura</taxon>
        <taxon>Pipoidea</taxon>
        <taxon>Pipidae</taxon>
        <taxon>Xenopodinae</taxon>
        <taxon>Xenopus</taxon>
        <taxon>Silurana</taxon>
    </lineage>
</organism>
<feature type="transmembrane region" description="Helical" evidence="11">
    <location>
        <begin position="816"/>
        <end position="839"/>
    </location>
</feature>
<evidence type="ECO:0000256" key="10">
    <source>
        <dbReference type="ARBA" id="ARBA00023224"/>
    </source>
</evidence>
<keyword evidence="6" id="KW-0297">G-protein coupled receptor</keyword>
<dbReference type="InterPro" id="IPR017978">
    <property type="entry name" value="GPCR_3_C"/>
</dbReference>
<dbReference type="GeneTree" id="ENSGT00950000182788"/>
<feature type="transmembrane region" description="Helical" evidence="11">
    <location>
        <begin position="784"/>
        <end position="804"/>
    </location>
</feature>
<dbReference type="InterPro" id="IPR004073">
    <property type="entry name" value="GPCR_3_vmron_rcpt_2"/>
</dbReference>
<evidence type="ECO:0000256" key="12">
    <source>
        <dbReference type="SAM" id="SignalP"/>
    </source>
</evidence>
<name>A0A803JL76_XENTR</name>
<dbReference type="PANTHER" id="PTHR24061:SF564">
    <property type="entry name" value="METABOTROPIC GLUTAMATE RECEPTOR 1"/>
    <property type="match status" value="1"/>
</dbReference>
<evidence type="ECO:0000256" key="5">
    <source>
        <dbReference type="ARBA" id="ARBA00022989"/>
    </source>
</evidence>
<feature type="transmembrane region" description="Helical" evidence="11">
    <location>
        <begin position="660"/>
        <end position="681"/>
    </location>
</feature>
<dbReference type="InterPro" id="IPR011500">
    <property type="entry name" value="GPCR_3_9-Cys_dom"/>
</dbReference>
<evidence type="ECO:0000256" key="11">
    <source>
        <dbReference type="SAM" id="Phobius"/>
    </source>
</evidence>
<evidence type="ECO:0000256" key="2">
    <source>
        <dbReference type="ARBA" id="ARBA00022475"/>
    </source>
</evidence>
<keyword evidence="8" id="KW-0675">Receptor</keyword>
<accession>A0A803JL76</accession>
<dbReference type="GO" id="GO:0005886">
    <property type="term" value="C:plasma membrane"/>
    <property type="evidence" value="ECO:0007669"/>
    <property type="project" value="UniProtKB-SubCell"/>
</dbReference>
<dbReference type="SUPFAM" id="SSF53822">
    <property type="entry name" value="Periplasmic binding protein-like I"/>
    <property type="match status" value="1"/>
</dbReference>
<keyword evidence="9" id="KW-0325">Glycoprotein</keyword>
<dbReference type="PANTHER" id="PTHR24061">
    <property type="entry name" value="CALCIUM-SENSING RECEPTOR-RELATED"/>
    <property type="match status" value="1"/>
</dbReference>
<dbReference type="GO" id="GO:0004930">
    <property type="term" value="F:G protein-coupled receptor activity"/>
    <property type="evidence" value="ECO:0007669"/>
    <property type="project" value="UniProtKB-KW"/>
</dbReference>
<keyword evidence="3 11" id="KW-0812">Transmembrane</keyword>
<dbReference type="InterPro" id="IPR001828">
    <property type="entry name" value="ANF_lig-bd_rcpt"/>
</dbReference>
<dbReference type="InterPro" id="IPR000337">
    <property type="entry name" value="GPCR_3"/>
</dbReference>
<dbReference type="FunFam" id="2.10.50.30:FF:000003">
    <property type="entry name" value="Vomeronasal 2, receptor 120"/>
    <property type="match status" value="1"/>
</dbReference>
<feature type="transmembrane region" description="Helical" evidence="11">
    <location>
        <begin position="701"/>
        <end position="722"/>
    </location>
</feature>
<dbReference type="PRINTS" id="PR01535">
    <property type="entry name" value="VOMERONASL2R"/>
</dbReference>
<dbReference type="Pfam" id="PF01094">
    <property type="entry name" value="ANF_receptor"/>
    <property type="match status" value="1"/>
</dbReference>
<feature type="domain" description="G-protein coupled receptors family 3 profile" evidence="13">
    <location>
        <begin position="590"/>
        <end position="854"/>
    </location>
</feature>
<evidence type="ECO:0000256" key="4">
    <source>
        <dbReference type="ARBA" id="ARBA00022729"/>
    </source>
</evidence>
<dbReference type="PROSITE" id="PS00981">
    <property type="entry name" value="G_PROTEIN_RECEP_F3_3"/>
    <property type="match status" value="1"/>
</dbReference>
<feature type="chain" id="PRO_5030783241" description="G-protein coupled receptors family 3 profile domain-containing protein" evidence="12">
    <location>
        <begin position="34"/>
        <end position="855"/>
    </location>
</feature>
<feature type="signal peptide" evidence="12">
    <location>
        <begin position="1"/>
        <end position="33"/>
    </location>
</feature>
<evidence type="ECO:0000313" key="14">
    <source>
        <dbReference type="Ensembl" id="ENSXETP00000108705"/>
    </source>
</evidence>